<reference evidence="1" key="1">
    <citation type="submission" date="2018-05" db="EMBL/GenBank/DDBJ databases">
        <authorList>
            <person name="Lanie J.A."/>
            <person name="Ng W.-L."/>
            <person name="Kazmierczak K.M."/>
            <person name="Andrzejewski T.M."/>
            <person name="Davidsen T.M."/>
            <person name="Wayne K.J."/>
            <person name="Tettelin H."/>
            <person name="Glass J.I."/>
            <person name="Rusch D."/>
            <person name="Podicherti R."/>
            <person name="Tsui H.-C.T."/>
            <person name="Winkler M.E."/>
        </authorList>
    </citation>
    <scope>NUCLEOTIDE SEQUENCE</scope>
</reference>
<dbReference type="AlphaFoldDB" id="A0A381VLD0"/>
<organism evidence="1">
    <name type="scientific">marine metagenome</name>
    <dbReference type="NCBI Taxonomy" id="408172"/>
    <lineage>
        <taxon>unclassified sequences</taxon>
        <taxon>metagenomes</taxon>
        <taxon>ecological metagenomes</taxon>
    </lineage>
</organism>
<name>A0A381VLD0_9ZZZZ</name>
<accession>A0A381VLD0</accession>
<proteinExistence type="predicted"/>
<dbReference type="EMBL" id="UINC01009009">
    <property type="protein sequence ID" value="SVA40477.1"/>
    <property type="molecule type" value="Genomic_DNA"/>
</dbReference>
<protein>
    <submittedName>
        <fullName evidence="1">Uncharacterized protein</fullName>
    </submittedName>
</protein>
<evidence type="ECO:0000313" key="1">
    <source>
        <dbReference type="EMBL" id="SVA40477.1"/>
    </source>
</evidence>
<gene>
    <name evidence="1" type="ORF">METZ01_LOCUS93331</name>
</gene>
<sequence>MGLVNYSDLRPAEVIRKFGKCLELVSLDRHFHNISVGLYVKHGIFTVWTFSGKCGADKRIQKIRDQPVSLGGMEPIAGALNQARFTCDVLHDRPVRFLLSQAVGKSPDFAPSEGTLEIKDSKSELMIGAEGFKRDGSWLYRIGVTGEAKNSVMRLRMILAGFTRYGEMEKIGDNEVAFQCRTQHDELMRLLMPYSRNISSVETMMAAEDMRGQMTTSTLGFSQT</sequence>